<dbReference type="RefSeq" id="WP_148649893.1">
    <property type="nucleotide sequence ID" value="NZ_CP011129.1"/>
</dbReference>
<dbReference type="AlphaFoldDB" id="A0A0S2FI59"/>
<proteinExistence type="predicted"/>
<sequence>MQTEQTDSALPELAEVDEDGFVDCTFKIEHLRSDADHYYFRMSALHQGEVVGFDARLVKRIGPGFDAEMNLLQEHVYGEGLVLSSIGAASDRLIGALAKLYAIEPFDRVAAASESYTLIALQQEDTELETHAVRAKIFGRDQDEAALDEDYYESFFHIDLPNGYVHWNEKDADYREPLLRAWNGPSTARTERDRSSP</sequence>
<keyword evidence="2" id="KW-1185">Reference proteome</keyword>
<dbReference type="PATRIC" id="fig|84531.8.peg.5166"/>
<accession>A0A0S2FI59</accession>
<evidence type="ECO:0000313" key="1">
    <source>
        <dbReference type="EMBL" id="ALN83260.1"/>
    </source>
</evidence>
<dbReference type="Proteomes" id="UP000060787">
    <property type="component" value="Chromosome"/>
</dbReference>
<gene>
    <name evidence="1" type="ORF">LA76x_5157</name>
</gene>
<evidence type="ECO:0000313" key="2">
    <source>
        <dbReference type="Proteomes" id="UP000060787"/>
    </source>
</evidence>
<organism evidence="1 2">
    <name type="scientific">Lysobacter antibioticus</name>
    <dbReference type="NCBI Taxonomy" id="84531"/>
    <lineage>
        <taxon>Bacteria</taxon>
        <taxon>Pseudomonadati</taxon>
        <taxon>Pseudomonadota</taxon>
        <taxon>Gammaproteobacteria</taxon>
        <taxon>Lysobacterales</taxon>
        <taxon>Lysobacteraceae</taxon>
        <taxon>Lysobacter</taxon>
    </lineage>
</organism>
<dbReference type="EMBL" id="CP011129">
    <property type="protein sequence ID" value="ALN83260.1"/>
    <property type="molecule type" value="Genomic_DNA"/>
</dbReference>
<dbReference type="KEGG" id="lab:LA76x_5157"/>
<reference evidence="1 2" key="1">
    <citation type="journal article" date="2015" name="BMC Genomics">
        <title>Comparative genomics and metabolic profiling of the genus Lysobacter.</title>
        <authorList>
            <person name="de Bruijn I."/>
            <person name="Cheng X."/>
            <person name="de Jager V."/>
            <person name="Exposito R.G."/>
            <person name="Watrous J."/>
            <person name="Patel N."/>
            <person name="Postma J."/>
            <person name="Dorrestein P.C."/>
            <person name="Kobayashi D."/>
            <person name="Raaijmakers J.M."/>
        </authorList>
    </citation>
    <scope>NUCLEOTIDE SEQUENCE [LARGE SCALE GENOMIC DNA]</scope>
    <source>
        <strain evidence="1 2">76</strain>
    </source>
</reference>
<name>A0A0S2FI59_LYSAN</name>
<protein>
    <submittedName>
        <fullName evidence="1">Uncharacterized protein</fullName>
    </submittedName>
</protein>